<name>A0ABR4L5G8_9EURO</name>
<dbReference type="EMBL" id="JBFXLQ010000121">
    <property type="protein sequence ID" value="KAL2859789.1"/>
    <property type="molecule type" value="Genomic_DNA"/>
</dbReference>
<dbReference type="InterPro" id="IPR036864">
    <property type="entry name" value="Zn2-C6_fun-type_DNA-bd_sf"/>
</dbReference>
<dbReference type="PANTHER" id="PTHR36206">
    <property type="entry name" value="ASPERCRYPTIN BIOSYNTHESIS CLUSTER-SPECIFIC TRANSCRIPTION REGULATOR ATNN-RELATED"/>
    <property type="match status" value="1"/>
</dbReference>
<dbReference type="RefSeq" id="XP_070880345.1">
    <property type="nucleotide sequence ID" value="XM_071031793.1"/>
</dbReference>
<dbReference type="Pfam" id="PF00172">
    <property type="entry name" value="Zn_clus"/>
    <property type="match status" value="1"/>
</dbReference>
<dbReference type="SMART" id="SM00066">
    <property type="entry name" value="GAL4"/>
    <property type="match status" value="1"/>
</dbReference>
<dbReference type="InterPro" id="IPR001138">
    <property type="entry name" value="Zn2Cys6_DnaBD"/>
</dbReference>
<keyword evidence="4" id="KW-0238">DNA-binding</keyword>
<dbReference type="InterPro" id="IPR021858">
    <property type="entry name" value="Fun_TF"/>
</dbReference>
<evidence type="ECO:0000256" key="3">
    <source>
        <dbReference type="ARBA" id="ARBA00023015"/>
    </source>
</evidence>
<dbReference type="Proteomes" id="UP001610432">
    <property type="component" value="Unassembled WGS sequence"/>
</dbReference>
<evidence type="ECO:0000259" key="7">
    <source>
        <dbReference type="PROSITE" id="PS50048"/>
    </source>
</evidence>
<evidence type="ECO:0000313" key="9">
    <source>
        <dbReference type="Proteomes" id="UP001610432"/>
    </source>
</evidence>
<evidence type="ECO:0000256" key="4">
    <source>
        <dbReference type="ARBA" id="ARBA00023125"/>
    </source>
</evidence>
<dbReference type="Gene3D" id="4.10.240.10">
    <property type="entry name" value="Zn(2)-C6 fungal-type DNA-binding domain"/>
    <property type="match status" value="1"/>
</dbReference>
<keyword evidence="6" id="KW-0539">Nucleus</keyword>
<keyword evidence="9" id="KW-1185">Reference proteome</keyword>
<dbReference type="PROSITE" id="PS50048">
    <property type="entry name" value="ZN2_CY6_FUNGAL_2"/>
    <property type="match status" value="1"/>
</dbReference>
<accession>A0ABR4L5G8</accession>
<evidence type="ECO:0000256" key="5">
    <source>
        <dbReference type="ARBA" id="ARBA00023163"/>
    </source>
</evidence>
<comment type="caution">
    <text evidence="8">The sequence shown here is derived from an EMBL/GenBank/DDBJ whole genome shotgun (WGS) entry which is preliminary data.</text>
</comment>
<dbReference type="PANTHER" id="PTHR36206:SF4">
    <property type="entry name" value="HYPOTHETICAL CONSERVED PROTEIN (EUROFUNG)-RELATED"/>
    <property type="match status" value="1"/>
</dbReference>
<sequence length="522" mass="59487">MANRRVARPRSRNGCITCKLRHVKCDEEKPECLQCQRSGRKCDGYDTASQTQLRQRIAERHRPLDRAVFGADHRLLLRQESRTERRYIDFFYARTSPAFSGFYDSKLWSYLIPQLGEHEPSIRHAMTAIGAIHARLQSPKCLPSSEESSATTENFVLEEYNKSIQGLVKSLTCSGAESIELTLTTCCLFVCLEILRGFKNEALNHIEAGLRIIVKHENSPGYTGQESELYAELRDLFTRLNLQASFMGRLLIPLKNHSADTFRPGTPFTSLVQARSHLDQVMTKGLLFIRSIGIMRERRDTDELLALKAEQQEIRCDLVSWRWSFDRLLEKIGSQLNPSETCASLLLPIYFHTCLIWLLTVLGRTEDLFDDFIPDFEALVSSAEEIVRIGSPTYHASPPENQSGDSTFTLEGEIIAPLYFAACRCRDPLIRRRAINILLHYSKREGMWDARLYAAVANLVCEVEESQCLEQPMCATDIGSLARVYEAVQPKDFLRNPALVILWTRPGGVDGTWKMRSVLVDW</sequence>
<keyword evidence="2" id="KW-0862">Zinc</keyword>
<organism evidence="8 9">
    <name type="scientific">Aspergillus lucknowensis</name>
    <dbReference type="NCBI Taxonomy" id="176173"/>
    <lineage>
        <taxon>Eukaryota</taxon>
        <taxon>Fungi</taxon>
        <taxon>Dikarya</taxon>
        <taxon>Ascomycota</taxon>
        <taxon>Pezizomycotina</taxon>
        <taxon>Eurotiomycetes</taxon>
        <taxon>Eurotiomycetidae</taxon>
        <taxon>Eurotiales</taxon>
        <taxon>Aspergillaceae</taxon>
        <taxon>Aspergillus</taxon>
        <taxon>Aspergillus subgen. Nidulantes</taxon>
    </lineage>
</organism>
<feature type="domain" description="Zn(2)-C6 fungal-type" evidence="7">
    <location>
        <begin position="14"/>
        <end position="42"/>
    </location>
</feature>
<evidence type="ECO:0000256" key="2">
    <source>
        <dbReference type="ARBA" id="ARBA00022833"/>
    </source>
</evidence>
<keyword evidence="3" id="KW-0805">Transcription regulation</keyword>
<protein>
    <recommendedName>
        <fullName evidence="7">Zn(2)-C6 fungal-type domain-containing protein</fullName>
    </recommendedName>
</protein>
<proteinExistence type="predicted"/>
<dbReference type="GeneID" id="98146865"/>
<evidence type="ECO:0000256" key="6">
    <source>
        <dbReference type="ARBA" id="ARBA00023242"/>
    </source>
</evidence>
<keyword evidence="5" id="KW-0804">Transcription</keyword>
<evidence type="ECO:0000313" key="8">
    <source>
        <dbReference type="EMBL" id="KAL2859789.1"/>
    </source>
</evidence>
<dbReference type="InterPro" id="IPR052360">
    <property type="entry name" value="Transcr_Regulatory_Proteins"/>
</dbReference>
<dbReference type="SUPFAM" id="SSF57701">
    <property type="entry name" value="Zn2/Cys6 DNA-binding domain"/>
    <property type="match status" value="1"/>
</dbReference>
<dbReference type="Pfam" id="PF11951">
    <property type="entry name" value="Fungal_trans_2"/>
    <property type="match status" value="1"/>
</dbReference>
<keyword evidence="1" id="KW-0479">Metal-binding</keyword>
<reference evidence="8 9" key="1">
    <citation type="submission" date="2024-07" db="EMBL/GenBank/DDBJ databases">
        <title>Section-level genome sequencing and comparative genomics of Aspergillus sections Usti and Cavernicolus.</title>
        <authorList>
            <consortium name="Lawrence Berkeley National Laboratory"/>
            <person name="Nybo J.L."/>
            <person name="Vesth T.C."/>
            <person name="Theobald S."/>
            <person name="Frisvad J.C."/>
            <person name="Larsen T.O."/>
            <person name="Kjaerboelling I."/>
            <person name="Rothschild-Mancinelli K."/>
            <person name="Lyhne E.K."/>
            <person name="Kogle M.E."/>
            <person name="Barry K."/>
            <person name="Clum A."/>
            <person name="Na H."/>
            <person name="Ledsgaard L."/>
            <person name="Lin J."/>
            <person name="Lipzen A."/>
            <person name="Kuo A."/>
            <person name="Riley R."/>
            <person name="Mondo S."/>
            <person name="Labutti K."/>
            <person name="Haridas S."/>
            <person name="Pangalinan J."/>
            <person name="Salamov A.A."/>
            <person name="Simmons B.A."/>
            <person name="Magnuson J.K."/>
            <person name="Chen J."/>
            <person name="Drula E."/>
            <person name="Henrissat B."/>
            <person name="Wiebenga A."/>
            <person name="Lubbers R.J."/>
            <person name="Gomes A.C."/>
            <person name="Macurrencykelacurrency M.R."/>
            <person name="Stajich J."/>
            <person name="Grigoriev I.V."/>
            <person name="Mortensen U.H."/>
            <person name="De Vries R.P."/>
            <person name="Baker S.E."/>
            <person name="Andersen M.R."/>
        </authorList>
    </citation>
    <scope>NUCLEOTIDE SEQUENCE [LARGE SCALE GENOMIC DNA]</scope>
    <source>
        <strain evidence="8 9">CBS 449.75</strain>
    </source>
</reference>
<evidence type="ECO:0000256" key="1">
    <source>
        <dbReference type="ARBA" id="ARBA00022723"/>
    </source>
</evidence>
<dbReference type="PROSITE" id="PS00463">
    <property type="entry name" value="ZN2_CY6_FUNGAL_1"/>
    <property type="match status" value="1"/>
</dbReference>
<gene>
    <name evidence="8" type="ORF">BJX67DRAFT_376040</name>
</gene>